<gene>
    <name evidence="2" type="ORF">Y717_26280</name>
</gene>
<evidence type="ECO:0000256" key="1">
    <source>
        <dbReference type="SAM" id="MobiDB-lite"/>
    </source>
</evidence>
<dbReference type="STRING" id="1440053.GCA_000718095_02006"/>
<organism evidence="2 3">
    <name type="scientific">Streptomyces scopuliridis RB72</name>
    <dbReference type="NCBI Taxonomy" id="1440053"/>
    <lineage>
        <taxon>Bacteria</taxon>
        <taxon>Bacillati</taxon>
        <taxon>Actinomycetota</taxon>
        <taxon>Actinomycetes</taxon>
        <taxon>Kitasatosporales</taxon>
        <taxon>Streptomycetaceae</taxon>
        <taxon>Streptomyces</taxon>
    </lineage>
</organism>
<name>A0A2T7T6C9_9ACTN</name>
<proteinExistence type="predicted"/>
<feature type="region of interest" description="Disordered" evidence="1">
    <location>
        <begin position="1"/>
        <end position="41"/>
    </location>
</feature>
<dbReference type="Proteomes" id="UP000245992">
    <property type="component" value="Unassembled WGS sequence"/>
</dbReference>
<feature type="compositionally biased region" description="Basic and acidic residues" evidence="1">
    <location>
        <begin position="1"/>
        <end position="29"/>
    </location>
</feature>
<dbReference type="OrthoDB" id="4687120at2"/>
<keyword evidence="3" id="KW-1185">Reference proteome</keyword>
<dbReference type="RefSeq" id="WP_078490589.1">
    <property type="nucleotide sequence ID" value="NZ_AZSP01000178.1"/>
</dbReference>
<evidence type="ECO:0000313" key="2">
    <source>
        <dbReference type="EMBL" id="PVE10699.1"/>
    </source>
</evidence>
<dbReference type="AlphaFoldDB" id="A0A2T7T6C9"/>
<reference evidence="2 3" key="1">
    <citation type="submission" date="2013-12" db="EMBL/GenBank/DDBJ databases">
        <title>Annotated genome of Streptomyces scopuliridis.</title>
        <authorList>
            <person name="Olson J.B."/>
        </authorList>
    </citation>
    <scope>NUCLEOTIDE SEQUENCE [LARGE SCALE GENOMIC DNA]</scope>
    <source>
        <strain evidence="2 3">RB72</strain>
    </source>
</reference>
<evidence type="ECO:0000313" key="3">
    <source>
        <dbReference type="Proteomes" id="UP000245992"/>
    </source>
</evidence>
<sequence length="363" mass="38457">MSGQPHEDTDNHDTHDRNQDRDTDRDTDPRPATPRRLLLTTAALAPVLAGIGTAPARAQSPGPAPDPTKGGGHQHEPIQPMTTTAADWKRVAQALGRPGSMAGDKAYHTRFPRGDLDVVSYGVPVSTGLALGSHVAFVRYADGNVLVMGDLTVTEGELQEVTDVLQAHGIEQTALHKHLLAHSPEVWWTHVHAHGRDPVAIARGLRAALDRTASPPAEPTPRPGPIDLDTDGIDAALGMKGSNDGGVYKATFARREVIIEGGMALPRGLGAISAFIFQPLGGGKAALNGDVVLVAEEVQNAIKILRAGGIGLVELHNHGLRDEPRLFFIHLWAVGDAVELAKALRKAVDATNVVAVLRERGTS</sequence>
<feature type="region of interest" description="Disordered" evidence="1">
    <location>
        <begin position="54"/>
        <end position="80"/>
    </location>
</feature>
<dbReference type="InterPro" id="IPR011094">
    <property type="entry name" value="Uncharacterised_LppY/LpqO"/>
</dbReference>
<dbReference type="EMBL" id="AZSP01000178">
    <property type="protein sequence ID" value="PVE10699.1"/>
    <property type="molecule type" value="Genomic_DNA"/>
</dbReference>
<comment type="caution">
    <text evidence="2">The sequence shown here is derived from an EMBL/GenBank/DDBJ whole genome shotgun (WGS) entry which is preliminary data.</text>
</comment>
<accession>A0A2T7T6C9</accession>
<dbReference type="Pfam" id="PF07485">
    <property type="entry name" value="DUF1529"/>
    <property type="match status" value="2"/>
</dbReference>
<protein>
    <submittedName>
        <fullName evidence="2">Peptidase M23B</fullName>
    </submittedName>
</protein>